<dbReference type="Proteomes" id="UP001597033">
    <property type="component" value="Unassembled WGS sequence"/>
</dbReference>
<evidence type="ECO:0000313" key="3">
    <source>
        <dbReference type="Proteomes" id="UP001597033"/>
    </source>
</evidence>
<evidence type="ECO:0000256" key="1">
    <source>
        <dbReference type="SAM" id="Phobius"/>
    </source>
</evidence>
<reference evidence="3" key="1">
    <citation type="journal article" date="2019" name="Int. J. Syst. Evol. Microbiol.">
        <title>The Global Catalogue of Microorganisms (GCM) 10K type strain sequencing project: providing services to taxonomists for standard genome sequencing and annotation.</title>
        <authorList>
            <consortium name="The Broad Institute Genomics Platform"/>
            <consortium name="The Broad Institute Genome Sequencing Center for Infectious Disease"/>
            <person name="Wu L."/>
            <person name="Ma J."/>
        </authorList>
    </citation>
    <scope>NUCLEOTIDE SEQUENCE [LARGE SCALE GENOMIC DNA]</scope>
    <source>
        <strain evidence="3">CCUG 55854</strain>
    </source>
</reference>
<keyword evidence="1" id="KW-0472">Membrane</keyword>
<protein>
    <submittedName>
        <fullName evidence="2">IcmT/TraK family protein</fullName>
    </submittedName>
</protein>
<evidence type="ECO:0000313" key="2">
    <source>
        <dbReference type="EMBL" id="MFD1043112.1"/>
    </source>
</evidence>
<comment type="caution">
    <text evidence="2">The sequence shown here is derived from an EMBL/GenBank/DDBJ whole genome shotgun (WGS) entry which is preliminary data.</text>
</comment>
<accession>A0ABW3LXB0</accession>
<gene>
    <name evidence="2" type="primary">icmT</name>
    <name evidence="2" type="ORF">ACFQ2N_12235</name>
</gene>
<dbReference type="EMBL" id="JBHTKN010000008">
    <property type="protein sequence ID" value="MFD1043112.1"/>
    <property type="molecule type" value="Genomic_DNA"/>
</dbReference>
<proteinExistence type="predicted"/>
<dbReference type="InterPro" id="IPR047756">
    <property type="entry name" value="IcmT-like"/>
</dbReference>
<keyword evidence="1" id="KW-0812">Transmembrane</keyword>
<keyword evidence="3" id="KW-1185">Reference proteome</keyword>
<dbReference type="NCBIfam" id="NF038220">
    <property type="entry name" value="IcmT_TraK"/>
    <property type="match status" value="1"/>
</dbReference>
<organism evidence="2 3">
    <name type="scientific">Pseudoxanthomonas kaohsiungensis</name>
    <dbReference type="NCBI Taxonomy" id="283923"/>
    <lineage>
        <taxon>Bacteria</taxon>
        <taxon>Pseudomonadati</taxon>
        <taxon>Pseudomonadota</taxon>
        <taxon>Gammaproteobacteria</taxon>
        <taxon>Lysobacterales</taxon>
        <taxon>Lysobacteraceae</taxon>
        <taxon>Pseudoxanthomonas</taxon>
    </lineage>
</organism>
<feature type="transmembrane region" description="Helical" evidence="1">
    <location>
        <begin position="39"/>
        <end position="57"/>
    </location>
</feature>
<feature type="transmembrane region" description="Helical" evidence="1">
    <location>
        <begin position="16"/>
        <end position="33"/>
    </location>
</feature>
<name>A0ABW3LXB0_9GAMM</name>
<dbReference type="RefSeq" id="WP_202935621.1">
    <property type="nucleotide sequence ID" value="NZ_JBHTKN010000008.1"/>
</dbReference>
<sequence>MPRPNVWRDSAETTRLWVFDALAGFPLILMLLHLRWWTFGVAVTCFVVFGVLERMGYSVRFALRRLRAIAGGSVKLGQPWWGKRQERL</sequence>
<keyword evidence="1" id="KW-1133">Transmembrane helix</keyword>